<dbReference type="GO" id="GO:0000049">
    <property type="term" value="F:tRNA binding"/>
    <property type="evidence" value="ECO:0007669"/>
    <property type="project" value="TreeGrafter"/>
</dbReference>
<dbReference type="GO" id="GO:0003725">
    <property type="term" value="F:double-stranded RNA binding"/>
    <property type="evidence" value="ECO:0007669"/>
    <property type="project" value="UniProtKB-UniRule"/>
</dbReference>
<feature type="binding site" evidence="14">
    <location>
        <position position="240"/>
    </location>
    <ligand>
        <name>ATP</name>
        <dbReference type="ChEBI" id="CHEBI:30616"/>
    </ligand>
</feature>
<dbReference type="GO" id="GO:0061710">
    <property type="term" value="F:L-threonylcarbamoyladenylate synthase"/>
    <property type="evidence" value="ECO:0007669"/>
    <property type="project" value="UniProtKB-EC"/>
</dbReference>
<organism evidence="16 17">
    <name type="scientific">Clostridium bornimense</name>
    <dbReference type="NCBI Taxonomy" id="1216932"/>
    <lineage>
        <taxon>Bacteria</taxon>
        <taxon>Bacillati</taxon>
        <taxon>Bacillota</taxon>
        <taxon>Clostridia</taxon>
        <taxon>Eubacteriales</taxon>
        <taxon>Clostridiaceae</taxon>
        <taxon>Clostridium</taxon>
    </lineage>
</organism>
<dbReference type="STRING" id="1216932.CM240_2294"/>
<dbReference type="eggNOG" id="COG0009">
    <property type="taxonomic scope" value="Bacteria"/>
</dbReference>
<comment type="similarity">
    <text evidence="2 13">Belongs to the SUA5 family.</text>
</comment>
<evidence type="ECO:0000256" key="9">
    <source>
        <dbReference type="ARBA" id="ARBA00022741"/>
    </source>
</evidence>
<sequence length="352" mass="38530">MDTKIIILDENNIDEKLIKSAGDAIRNGKLVAFPTETVYGLGANALDEEAVKNIYIAKGRPSDNPLIVHISKVEDVDLVAKEVPAVAREIMDKYWPGPITIILPKRPEIPYVTSGGLESVGVRLPSEEIARKVIDAATVPVAAPSANLSGKPSPTNVERVIEDLQDRVDYIIGGKSSVIGLESTVIDCTIYPPCILRPGAITLEDLKNIDENIYMDKGIESNNTNEGIKPKAPGMKYRHYAPKAAVKIVSGNANKVIEEISSILEREEKLGKKIGIIATDETINKYSTSIVISLGSRKNLYEIGKNIFESLRKLDDLEVDMILCEGIEEKGYGVAIMNRLKKAATFDIIEVY</sequence>
<keyword evidence="10 13" id="KW-0067">ATP-binding</keyword>
<reference evidence="16 17" key="1">
    <citation type="submission" date="2013-11" db="EMBL/GenBank/DDBJ databases">
        <title>Complete genome sequence of Clostridum sp. M2/40.</title>
        <authorList>
            <person name="Wibberg D."/>
            <person name="Puehler A."/>
            <person name="Schlueter A."/>
        </authorList>
    </citation>
    <scope>NUCLEOTIDE SEQUENCE [LARGE SCALE GENOMIC DNA]</scope>
    <source>
        <strain evidence="17">M2/40</strain>
    </source>
</reference>
<evidence type="ECO:0000256" key="14">
    <source>
        <dbReference type="PIRSR" id="PIRSR004930-1"/>
    </source>
</evidence>
<dbReference type="FunFam" id="3.90.870.10:FF:000009">
    <property type="entry name" value="Threonylcarbamoyl-AMP synthase, putative"/>
    <property type="match status" value="1"/>
</dbReference>
<evidence type="ECO:0000259" key="15">
    <source>
        <dbReference type="PROSITE" id="PS51163"/>
    </source>
</evidence>
<keyword evidence="7 13" id="KW-0819">tRNA processing</keyword>
<dbReference type="AlphaFoldDB" id="W6RXQ7"/>
<accession>W6RXQ7</accession>
<evidence type="ECO:0000256" key="3">
    <source>
        <dbReference type="ARBA" id="ARBA00012584"/>
    </source>
</evidence>
<evidence type="ECO:0000256" key="12">
    <source>
        <dbReference type="ARBA" id="ARBA00048366"/>
    </source>
</evidence>
<dbReference type="EC" id="2.7.7.87" evidence="3 13"/>
<comment type="catalytic activity">
    <reaction evidence="12 13">
        <text>L-threonine + hydrogencarbonate + ATP = L-threonylcarbamoyladenylate + diphosphate + H2O</text>
        <dbReference type="Rhea" id="RHEA:36407"/>
        <dbReference type="ChEBI" id="CHEBI:15377"/>
        <dbReference type="ChEBI" id="CHEBI:17544"/>
        <dbReference type="ChEBI" id="CHEBI:30616"/>
        <dbReference type="ChEBI" id="CHEBI:33019"/>
        <dbReference type="ChEBI" id="CHEBI:57926"/>
        <dbReference type="ChEBI" id="CHEBI:73682"/>
        <dbReference type="EC" id="2.7.7.87"/>
    </reaction>
</comment>
<comment type="function">
    <text evidence="13">Required for the formation of a threonylcarbamoyl group on adenosine at position 37 (t(6)A37) in tRNAs that read codons beginning with adenine.</text>
</comment>
<evidence type="ECO:0000256" key="7">
    <source>
        <dbReference type="ARBA" id="ARBA00022694"/>
    </source>
</evidence>
<feature type="binding site" evidence="14">
    <location>
        <position position="197"/>
    </location>
    <ligand>
        <name>ATP</name>
        <dbReference type="ChEBI" id="CHEBI:30616"/>
    </ligand>
</feature>
<keyword evidence="6 13" id="KW-0808">Transferase</keyword>
<dbReference type="SUPFAM" id="SSF55821">
    <property type="entry name" value="YrdC/RibB"/>
    <property type="match status" value="1"/>
</dbReference>
<feature type="domain" description="YrdC-like" evidence="15">
    <location>
        <begin position="15"/>
        <end position="201"/>
    </location>
</feature>
<dbReference type="GO" id="GO:0005737">
    <property type="term" value="C:cytoplasm"/>
    <property type="evidence" value="ECO:0007669"/>
    <property type="project" value="UniProtKB-SubCell"/>
</dbReference>
<evidence type="ECO:0000313" key="16">
    <source>
        <dbReference type="EMBL" id="CDM69431.1"/>
    </source>
</evidence>
<evidence type="ECO:0000256" key="4">
    <source>
        <dbReference type="ARBA" id="ARBA00015492"/>
    </source>
</evidence>
<feature type="binding site" evidence="14">
    <location>
        <position position="69"/>
    </location>
    <ligand>
        <name>L-threonine</name>
        <dbReference type="ChEBI" id="CHEBI:57926"/>
    </ligand>
</feature>
<comment type="subcellular location">
    <subcellularLocation>
        <location evidence="1 13">Cytoplasm</location>
    </subcellularLocation>
</comment>
<evidence type="ECO:0000256" key="10">
    <source>
        <dbReference type="ARBA" id="ARBA00022840"/>
    </source>
</evidence>
<evidence type="ECO:0000256" key="5">
    <source>
        <dbReference type="ARBA" id="ARBA00022490"/>
    </source>
</evidence>
<dbReference type="Proteomes" id="UP000019426">
    <property type="component" value="Chromosome M2/40_rep1"/>
</dbReference>
<dbReference type="HOGENOM" id="CLU_031397_0_0_9"/>
<feature type="binding site" evidence="14">
    <location>
        <position position="60"/>
    </location>
    <ligand>
        <name>ATP</name>
        <dbReference type="ChEBI" id="CHEBI:30616"/>
    </ligand>
</feature>
<keyword evidence="5 13" id="KW-0963">Cytoplasm</keyword>
<protein>
    <recommendedName>
        <fullName evidence="4 13">Threonylcarbamoyl-AMP synthase</fullName>
        <shortName evidence="13">TC-AMP synthase</shortName>
        <ecNumber evidence="3 13">2.7.7.87</ecNumber>
    </recommendedName>
    <alternativeName>
        <fullName evidence="11 13">L-threonylcarbamoyladenylate synthase</fullName>
    </alternativeName>
</protein>
<gene>
    <name evidence="16" type="primary">ywlC</name>
    <name evidence="16" type="ORF">CM240_2294</name>
</gene>
<keyword evidence="8 13" id="KW-0548">Nucleotidyltransferase</keyword>
<dbReference type="Gene3D" id="3.90.870.10">
    <property type="entry name" value="DHBP synthase"/>
    <property type="match status" value="1"/>
</dbReference>
<proteinExistence type="inferred from homology"/>
<feature type="binding site" evidence="14">
    <location>
        <position position="153"/>
    </location>
    <ligand>
        <name>ATP</name>
        <dbReference type="ChEBI" id="CHEBI:30616"/>
    </ligand>
</feature>
<dbReference type="InterPro" id="IPR050156">
    <property type="entry name" value="TC-AMP_synthase_SUA5"/>
</dbReference>
<feature type="binding site" evidence="14">
    <location>
        <position position="145"/>
    </location>
    <ligand>
        <name>ATP</name>
        <dbReference type="ChEBI" id="CHEBI:30616"/>
    </ligand>
</feature>
<dbReference type="PATRIC" id="fig|1216932.3.peg.2272"/>
<name>W6RXQ7_9CLOT</name>
<dbReference type="Pfam" id="PF01300">
    <property type="entry name" value="Sua5_yciO_yrdC"/>
    <property type="match status" value="1"/>
</dbReference>
<dbReference type="NCBIfam" id="TIGR00057">
    <property type="entry name" value="L-threonylcarbamoyladenylate synthase"/>
    <property type="match status" value="1"/>
</dbReference>
<dbReference type="PROSITE" id="PS51163">
    <property type="entry name" value="YRDC"/>
    <property type="match status" value="1"/>
</dbReference>
<feature type="binding site" evidence="14">
    <location>
        <position position="183"/>
    </location>
    <ligand>
        <name>L-threonine</name>
        <dbReference type="ChEBI" id="CHEBI:57926"/>
    </ligand>
</feature>
<dbReference type="EMBL" id="HG917868">
    <property type="protein sequence ID" value="CDM69431.1"/>
    <property type="molecule type" value="Genomic_DNA"/>
</dbReference>
<evidence type="ECO:0000256" key="2">
    <source>
        <dbReference type="ARBA" id="ARBA00007663"/>
    </source>
</evidence>
<feature type="binding site" evidence="14">
    <location>
        <position position="37"/>
    </location>
    <ligand>
        <name>L-threonine</name>
        <dbReference type="ChEBI" id="CHEBI:57926"/>
    </ligand>
</feature>
<evidence type="ECO:0000313" key="17">
    <source>
        <dbReference type="Proteomes" id="UP000019426"/>
    </source>
</evidence>
<dbReference type="FunFam" id="3.40.50.11030:FF:000001">
    <property type="entry name" value="Threonylcarbamoyl-AMP synthase"/>
    <property type="match status" value="1"/>
</dbReference>
<keyword evidence="17" id="KW-1185">Reference proteome</keyword>
<feature type="binding site" evidence="14">
    <location>
        <position position="123"/>
    </location>
    <ligand>
        <name>L-threonine</name>
        <dbReference type="ChEBI" id="CHEBI:57926"/>
    </ligand>
</feature>
<dbReference type="GO" id="GO:0008033">
    <property type="term" value="P:tRNA processing"/>
    <property type="evidence" value="ECO:0007669"/>
    <property type="project" value="UniProtKB-KW"/>
</dbReference>
<keyword evidence="9 13" id="KW-0547">Nucleotide-binding</keyword>
<evidence type="ECO:0000256" key="6">
    <source>
        <dbReference type="ARBA" id="ARBA00022679"/>
    </source>
</evidence>
<feature type="binding site" evidence="14">
    <location>
        <position position="64"/>
    </location>
    <ligand>
        <name>ATP</name>
        <dbReference type="ChEBI" id="CHEBI:30616"/>
    </ligand>
</feature>
<dbReference type="RefSeq" id="WP_044039239.1">
    <property type="nucleotide sequence ID" value="NZ_HG917868.1"/>
</dbReference>
<dbReference type="PANTHER" id="PTHR17490:SF16">
    <property type="entry name" value="THREONYLCARBAMOYL-AMP SYNTHASE"/>
    <property type="match status" value="1"/>
</dbReference>
<dbReference type="PANTHER" id="PTHR17490">
    <property type="entry name" value="SUA5"/>
    <property type="match status" value="1"/>
</dbReference>
<dbReference type="Gene3D" id="3.40.50.11030">
    <property type="entry name" value="Threonylcarbamoyl-AMP synthase, C-terminal domain"/>
    <property type="match status" value="1"/>
</dbReference>
<evidence type="ECO:0000256" key="13">
    <source>
        <dbReference type="PIRNR" id="PIRNR004930"/>
    </source>
</evidence>
<dbReference type="KEGG" id="clt:CM240_2294"/>
<dbReference type="OrthoDB" id="9814580at2"/>
<dbReference type="InterPro" id="IPR010923">
    <property type="entry name" value="T(6)A37_SUA5"/>
</dbReference>
<feature type="binding site" evidence="14">
    <location>
        <position position="143"/>
    </location>
    <ligand>
        <name>L-threonine</name>
        <dbReference type="ChEBI" id="CHEBI:57926"/>
    </ligand>
</feature>
<evidence type="ECO:0000256" key="8">
    <source>
        <dbReference type="ARBA" id="ARBA00022695"/>
    </source>
</evidence>
<dbReference type="InterPro" id="IPR005145">
    <property type="entry name" value="Sua5_C"/>
</dbReference>
<dbReference type="GO" id="GO:0006450">
    <property type="term" value="P:regulation of translational fidelity"/>
    <property type="evidence" value="ECO:0007669"/>
    <property type="project" value="TreeGrafter"/>
</dbReference>
<evidence type="ECO:0000256" key="1">
    <source>
        <dbReference type="ARBA" id="ARBA00004496"/>
    </source>
</evidence>
<dbReference type="PIRSF" id="PIRSF004930">
    <property type="entry name" value="Tln_factor_SUA5"/>
    <property type="match status" value="1"/>
</dbReference>
<evidence type="ECO:0000256" key="11">
    <source>
        <dbReference type="ARBA" id="ARBA00029774"/>
    </source>
</evidence>
<dbReference type="Pfam" id="PF03481">
    <property type="entry name" value="Sua5_C"/>
    <property type="match status" value="1"/>
</dbReference>
<dbReference type="InterPro" id="IPR017945">
    <property type="entry name" value="DHBP_synth_RibB-like_a/b_dom"/>
</dbReference>
<dbReference type="GO" id="GO:0005524">
    <property type="term" value="F:ATP binding"/>
    <property type="evidence" value="ECO:0007669"/>
    <property type="project" value="UniProtKB-UniRule"/>
</dbReference>
<dbReference type="InterPro" id="IPR038385">
    <property type="entry name" value="Sua5/YwlC_C"/>
</dbReference>
<dbReference type="InterPro" id="IPR006070">
    <property type="entry name" value="Sua5-like_dom"/>
</dbReference>